<protein>
    <recommendedName>
        <fullName evidence="3">Virulence protein SciE type</fullName>
    </recommendedName>
</protein>
<comment type="caution">
    <text evidence="1">The sequence shown here is derived from an EMBL/GenBank/DDBJ whole genome shotgun (WGS) entry which is preliminary data.</text>
</comment>
<dbReference type="Gene3D" id="1.25.40.10">
    <property type="entry name" value="Tetratricopeptide repeat domain"/>
    <property type="match status" value="1"/>
</dbReference>
<dbReference type="Pfam" id="PF07024">
    <property type="entry name" value="ImpE"/>
    <property type="match status" value="1"/>
</dbReference>
<organism evidence="1 2">
    <name type="scientific">Aliidongia dinghuensis</name>
    <dbReference type="NCBI Taxonomy" id="1867774"/>
    <lineage>
        <taxon>Bacteria</taxon>
        <taxon>Pseudomonadati</taxon>
        <taxon>Pseudomonadota</taxon>
        <taxon>Alphaproteobacteria</taxon>
        <taxon>Rhodospirillales</taxon>
        <taxon>Dongiaceae</taxon>
        <taxon>Aliidongia</taxon>
    </lineage>
</organism>
<dbReference type="InterPro" id="IPR011990">
    <property type="entry name" value="TPR-like_helical_dom_sf"/>
</dbReference>
<dbReference type="RefSeq" id="WP_189044386.1">
    <property type="nucleotide sequence ID" value="NZ_BMJQ01000003.1"/>
</dbReference>
<accession>A0A8J2YRS8</accession>
<keyword evidence="2" id="KW-1185">Reference proteome</keyword>
<dbReference type="AlphaFoldDB" id="A0A8J2YRS8"/>
<reference evidence="1" key="2">
    <citation type="submission" date="2020-09" db="EMBL/GenBank/DDBJ databases">
        <authorList>
            <person name="Sun Q."/>
            <person name="Zhou Y."/>
        </authorList>
    </citation>
    <scope>NUCLEOTIDE SEQUENCE</scope>
    <source>
        <strain evidence="1">CGMCC 1.15725</strain>
    </source>
</reference>
<gene>
    <name evidence="1" type="ORF">GCM10011611_16080</name>
</gene>
<sequence length="269" mass="29836">MFEDLLREGDLSKTLAELQGRVRKDPSNAHLRTFLFQLLSVEGSWDRALTQLKVVGELDAGALPMVQTYREALQCEALRAAVFAGERSPLLFGEPERWMALLLEALRLSANGAVAQSQEVRAEAFELAPTSTGAIEGAGFDTQSFAWLADADVRLGPMIEAIVNGRYYWLPLNRLQRIEIEAPQDLRDVVWLPAQLTLTTGGETVALLPTRYPGSERAEETALRLARRTDWVDEGEEMFTGLGQRMFAADTGEYPIMDVRRIVIDAPGA</sequence>
<dbReference type="PIRSF" id="PIRSF029288">
    <property type="entry name" value="SciE_ImpE"/>
    <property type="match status" value="1"/>
</dbReference>
<evidence type="ECO:0000313" key="1">
    <source>
        <dbReference type="EMBL" id="GGF11211.1"/>
    </source>
</evidence>
<evidence type="ECO:0008006" key="3">
    <source>
        <dbReference type="Google" id="ProtNLM"/>
    </source>
</evidence>
<dbReference type="Proteomes" id="UP000646365">
    <property type="component" value="Unassembled WGS sequence"/>
</dbReference>
<dbReference type="SUPFAM" id="SSF144059">
    <property type="entry name" value="ImpE-like"/>
    <property type="match status" value="1"/>
</dbReference>
<name>A0A8J2YRS8_9PROT</name>
<dbReference type="InterPro" id="IPR009211">
    <property type="entry name" value="TagJ"/>
</dbReference>
<evidence type="ECO:0000313" key="2">
    <source>
        <dbReference type="Proteomes" id="UP000646365"/>
    </source>
</evidence>
<dbReference type="EMBL" id="BMJQ01000003">
    <property type="protein sequence ID" value="GGF11211.1"/>
    <property type="molecule type" value="Genomic_DNA"/>
</dbReference>
<proteinExistence type="predicted"/>
<reference evidence="1" key="1">
    <citation type="journal article" date="2014" name="Int. J. Syst. Evol. Microbiol.">
        <title>Complete genome sequence of Corynebacterium casei LMG S-19264T (=DSM 44701T), isolated from a smear-ripened cheese.</title>
        <authorList>
            <consortium name="US DOE Joint Genome Institute (JGI-PGF)"/>
            <person name="Walter F."/>
            <person name="Albersmeier A."/>
            <person name="Kalinowski J."/>
            <person name="Ruckert C."/>
        </authorList>
    </citation>
    <scope>NUCLEOTIDE SEQUENCE</scope>
    <source>
        <strain evidence="1">CGMCC 1.15725</strain>
    </source>
</reference>